<keyword evidence="2" id="KW-0862">Zinc</keyword>
<reference evidence="5 6" key="1">
    <citation type="journal article" date="2012" name="Genome Biol.">
        <title>Genome and low-iron response of an oceanic diatom adapted to chronic iron limitation.</title>
        <authorList>
            <person name="Lommer M."/>
            <person name="Specht M."/>
            <person name="Roy A.S."/>
            <person name="Kraemer L."/>
            <person name="Andreson R."/>
            <person name="Gutowska M.A."/>
            <person name="Wolf J."/>
            <person name="Bergner S.V."/>
            <person name="Schilhabel M.B."/>
            <person name="Klostermeier U.C."/>
            <person name="Beiko R.G."/>
            <person name="Rosenstiel P."/>
            <person name="Hippler M."/>
            <person name="Laroche J."/>
        </authorList>
    </citation>
    <scope>NUCLEOTIDE SEQUENCE [LARGE SCALE GENOMIC DNA]</scope>
    <source>
        <strain evidence="5 6">CCMP1005</strain>
    </source>
</reference>
<evidence type="ECO:0000313" key="6">
    <source>
        <dbReference type="Proteomes" id="UP000266841"/>
    </source>
</evidence>
<evidence type="ECO:0000256" key="3">
    <source>
        <dbReference type="SAM" id="MobiDB-lite"/>
    </source>
</evidence>
<accession>K0SV92</accession>
<dbReference type="Proteomes" id="UP000266841">
    <property type="component" value="Unassembled WGS sequence"/>
</dbReference>
<name>K0SV92_THAOC</name>
<dbReference type="InterPro" id="IPR013083">
    <property type="entry name" value="Znf_RING/FYVE/PHD"/>
</dbReference>
<proteinExistence type="inferred from homology"/>
<dbReference type="PANTHER" id="PTHR11102:SF160">
    <property type="entry name" value="ERAD-ASSOCIATED E3 UBIQUITIN-PROTEIN LIGASE COMPONENT HRD3"/>
    <property type="match status" value="1"/>
</dbReference>
<feature type="domain" description="RING-type" evidence="4">
    <location>
        <begin position="101"/>
        <end position="149"/>
    </location>
</feature>
<dbReference type="InterPro" id="IPR011990">
    <property type="entry name" value="TPR-like_helical_dom_sf"/>
</dbReference>
<feature type="region of interest" description="Disordered" evidence="3">
    <location>
        <begin position="1"/>
        <end position="31"/>
    </location>
</feature>
<comment type="caution">
    <text evidence="5">The sequence shown here is derived from an EMBL/GenBank/DDBJ whole genome shotgun (WGS) entry which is preliminary data.</text>
</comment>
<dbReference type="OrthoDB" id="272077at2759"/>
<dbReference type="Gene3D" id="1.25.40.10">
    <property type="entry name" value="Tetratricopeptide repeat domain"/>
    <property type="match status" value="1"/>
</dbReference>
<dbReference type="PROSITE" id="PS50089">
    <property type="entry name" value="ZF_RING_2"/>
    <property type="match status" value="1"/>
</dbReference>
<dbReference type="EMBL" id="AGNL01016658">
    <property type="protein sequence ID" value="EJK64931.1"/>
    <property type="molecule type" value="Genomic_DNA"/>
</dbReference>
<evidence type="ECO:0000313" key="5">
    <source>
        <dbReference type="EMBL" id="EJK64931.1"/>
    </source>
</evidence>
<dbReference type="GO" id="GO:0008270">
    <property type="term" value="F:zinc ion binding"/>
    <property type="evidence" value="ECO:0007669"/>
    <property type="project" value="UniProtKB-KW"/>
</dbReference>
<dbReference type="SUPFAM" id="SSF81901">
    <property type="entry name" value="HCP-like"/>
    <property type="match status" value="1"/>
</dbReference>
<dbReference type="GO" id="GO:0005737">
    <property type="term" value="C:cytoplasm"/>
    <property type="evidence" value="ECO:0007669"/>
    <property type="project" value="UniProtKB-ARBA"/>
</dbReference>
<keyword evidence="2" id="KW-0479">Metal-binding</keyword>
<dbReference type="InterPro" id="IPR001841">
    <property type="entry name" value="Znf_RING"/>
</dbReference>
<dbReference type="Pfam" id="PF08238">
    <property type="entry name" value="Sel1"/>
    <property type="match status" value="3"/>
</dbReference>
<evidence type="ECO:0000256" key="1">
    <source>
        <dbReference type="ARBA" id="ARBA00038101"/>
    </source>
</evidence>
<protein>
    <recommendedName>
        <fullName evidence="4">RING-type domain-containing protein</fullName>
    </recommendedName>
</protein>
<dbReference type="SUPFAM" id="SSF57850">
    <property type="entry name" value="RING/U-box"/>
    <property type="match status" value="1"/>
</dbReference>
<organism evidence="5 6">
    <name type="scientific">Thalassiosira oceanica</name>
    <name type="common">Marine diatom</name>
    <dbReference type="NCBI Taxonomy" id="159749"/>
    <lineage>
        <taxon>Eukaryota</taxon>
        <taxon>Sar</taxon>
        <taxon>Stramenopiles</taxon>
        <taxon>Ochrophyta</taxon>
        <taxon>Bacillariophyta</taxon>
        <taxon>Coscinodiscophyceae</taxon>
        <taxon>Thalassiosirophycidae</taxon>
        <taxon>Thalassiosirales</taxon>
        <taxon>Thalassiosiraceae</taxon>
        <taxon>Thalassiosira</taxon>
    </lineage>
</organism>
<dbReference type="AlphaFoldDB" id="K0SV92"/>
<dbReference type="InterPro" id="IPR006597">
    <property type="entry name" value="Sel1-like"/>
</dbReference>
<dbReference type="InterPro" id="IPR050767">
    <property type="entry name" value="Sel1_AlgK"/>
</dbReference>
<evidence type="ECO:0000256" key="2">
    <source>
        <dbReference type="PROSITE-ProRule" id="PRU00175"/>
    </source>
</evidence>
<sequence>MSDEETVDATPEPASLGSDSDGRQQPKEEEEQLLMRISKQRELIDGLPPGDTRADARGRAPHQRRLGQLEFKYQMMVERKRLASELLKFQEVYGDPYSEPCLICLEDIRVNVSEKLTLLLFCCGGFVCESCARDMRESGVGLVKCPLCRESLDGTEAERAEQLMALAKRGVVWAQSNVGKCMIHGIGGFEKQEMSGLEWINKAAAQNHPTALFQLSHLHTEGLKSLVRKSQEKANELLVKSANLGYSFANSFLARCHYLGRLGFEKDIGEAYFRASVALALDGTDEQAASTLGILHYQQDLPEPSLYLACYYTNMAADEDPSGGAFYILALQNLLGYLHDQPVLPGISDAPAIFFWFGKSRDKGAAQARETLKAWEKVGQGFCANCFKMTET</sequence>
<dbReference type="PANTHER" id="PTHR11102">
    <property type="entry name" value="SEL-1-LIKE PROTEIN"/>
    <property type="match status" value="1"/>
</dbReference>
<gene>
    <name evidence="5" type="ORF">THAOC_14278</name>
</gene>
<evidence type="ECO:0000259" key="4">
    <source>
        <dbReference type="PROSITE" id="PS50089"/>
    </source>
</evidence>
<comment type="similarity">
    <text evidence="1">Belongs to the sel-1 family.</text>
</comment>
<keyword evidence="2" id="KW-0863">Zinc-finger</keyword>
<dbReference type="Gene3D" id="3.30.40.10">
    <property type="entry name" value="Zinc/RING finger domain, C3HC4 (zinc finger)"/>
    <property type="match status" value="1"/>
</dbReference>
<dbReference type="SMART" id="SM00671">
    <property type="entry name" value="SEL1"/>
    <property type="match status" value="4"/>
</dbReference>
<keyword evidence="6" id="KW-1185">Reference proteome</keyword>